<protein>
    <submittedName>
        <fullName evidence="1">Uncharacterized protein</fullName>
    </submittedName>
</protein>
<dbReference type="EMBL" id="BAAFJT010000002">
    <property type="protein sequence ID" value="GAB0184547.1"/>
    <property type="molecule type" value="Genomic_DNA"/>
</dbReference>
<evidence type="ECO:0000313" key="2">
    <source>
        <dbReference type="Proteomes" id="UP001623348"/>
    </source>
</evidence>
<dbReference type="Proteomes" id="UP001623348">
    <property type="component" value="Unassembled WGS sequence"/>
</dbReference>
<keyword evidence="2" id="KW-1185">Reference proteome</keyword>
<gene>
    <name evidence="1" type="ORF">GRJ2_000920000</name>
</gene>
<sequence>MESIFKSTKATETSTAQLIYPSRKSQDQLECGGPRILCIPNSKTPGVSLKFPLVLSARDSRWQLGEGLEVVAARKRRDKAEAREDSPRFWKNFKI</sequence>
<dbReference type="AlphaFoldDB" id="A0ABC9WHM7"/>
<evidence type="ECO:0000313" key="1">
    <source>
        <dbReference type="EMBL" id="GAB0184547.1"/>
    </source>
</evidence>
<reference evidence="1 2" key="1">
    <citation type="submission" date="2024-06" db="EMBL/GenBank/DDBJ databases">
        <title>The draft genome of Grus japonensis, version 3.</title>
        <authorList>
            <person name="Nabeshima K."/>
            <person name="Suzuki S."/>
            <person name="Onuma M."/>
        </authorList>
    </citation>
    <scope>NUCLEOTIDE SEQUENCE [LARGE SCALE GENOMIC DNA]</scope>
    <source>
        <strain evidence="1 2">451A</strain>
    </source>
</reference>
<organism evidence="1 2">
    <name type="scientific">Grus japonensis</name>
    <name type="common">Japanese crane</name>
    <name type="synonym">Red-crowned crane</name>
    <dbReference type="NCBI Taxonomy" id="30415"/>
    <lineage>
        <taxon>Eukaryota</taxon>
        <taxon>Metazoa</taxon>
        <taxon>Chordata</taxon>
        <taxon>Craniata</taxon>
        <taxon>Vertebrata</taxon>
        <taxon>Euteleostomi</taxon>
        <taxon>Archelosauria</taxon>
        <taxon>Archosauria</taxon>
        <taxon>Dinosauria</taxon>
        <taxon>Saurischia</taxon>
        <taxon>Theropoda</taxon>
        <taxon>Coelurosauria</taxon>
        <taxon>Aves</taxon>
        <taxon>Neognathae</taxon>
        <taxon>Neoaves</taxon>
        <taxon>Gruiformes</taxon>
        <taxon>Gruidae</taxon>
        <taxon>Grus</taxon>
    </lineage>
</organism>
<name>A0ABC9WHM7_GRUJA</name>
<proteinExistence type="predicted"/>
<accession>A0ABC9WHM7</accession>
<comment type="caution">
    <text evidence="1">The sequence shown here is derived from an EMBL/GenBank/DDBJ whole genome shotgun (WGS) entry which is preliminary data.</text>
</comment>